<dbReference type="RefSeq" id="WP_093320953.1">
    <property type="nucleotide sequence ID" value="NZ_FOSZ01000001.1"/>
</dbReference>
<dbReference type="SUPFAM" id="SSF54909">
    <property type="entry name" value="Dimeric alpha+beta barrel"/>
    <property type="match status" value="1"/>
</dbReference>
<dbReference type="InterPro" id="IPR007138">
    <property type="entry name" value="ABM_dom"/>
</dbReference>
<dbReference type="GO" id="GO:0005829">
    <property type="term" value="C:cytosol"/>
    <property type="evidence" value="ECO:0007669"/>
    <property type="project" value="TreeGrafter"/>
</dbReference>
<keyword evidence="2" id="KW-0503">Monooxygenase</keyword>
<dbReference type="PANTHER" id="PTHR33336">
    <property type="entry name" value="QUINOL MONOOXYGENASE YGIN-RELATED"/>
    <property type="match status" value="1"/>
</dbReference>
<proteinExistence type="predicted"/>
<evidence type="ECO:0000259" key="1">
    <source>
        <dbReference type="PROSITE" id="PS51725"/>
    </source>
</evidence>
<feature type="domain" description="ABM" evidence="1">
    <location>
        <begin position="2"/>
        <end position="88"/>
    </location>
</feature>
<reference evidence="3" key="1">
    <citation type="submission" date="2016-10" db="EMBL/GenBank/DDBJ databases">
        <authorList>
            <person name="Varghese N."/>
            <person name="Submissions S."/>
        </authorList>
    </citation>
    <scope>NUCLEOTIDE SEQUENCE [LARGE SCALE GENOMIC DNA]</scope>
    <source>
        <strain evidence="3">DSM 28453</strain>
    </source>
</reference>
<sequence>MYAVCVTFKIHPGQMQEFLPLMVSNARTSRDEEAGCQMFDVCVRGDEVFLYEVYDDRAAFDLHLTSSHFRTFDAKVAHMVASKQVAMFDEVIR</sequence>
<dbReference type="Gene3D" id="3.30.70.100">
    <property type="match status" value="1"/>
</dbReference>
<dbReference type="InterPro" id="IPR050744">
    <property type="entry name" value="AI-2_Isomerase_LsrG"/>
</dbReference>
<keyword evidence="2" id="KW-0560">Oxidoreductase</keyword>
<organism evidence="2 3">
    <name type="scientific">Shimia haliotis</name>
    <dbReference type="NCBI Taxonomy" id="1280847"/>
    <lineage>
        <taxon>Bacteria</taxon>
        <taxon>Pseudomonadati</taxon>
        <taxon>Pseudomonadota</taxon>
        <taxon>Alphaproteobacteria</taxon>
        <taxon>Rhodobacterales</taxon>
        <taxon>Roseobacteraceae</taxon>
    </lineage>
</organism>
<dbReference type="InterPro" id="IPR011008">
    <property type="entry name" value="Dimeric_a/b-barrel"/>
</dbReference>
<keyword evidence="3" id="KW-1185">Reference proteome</keyword>
<protein>
    <submittedName>
        <fullName evidence="2">Quinol monooxygenase YgiN</fullName>
    </submittedName>
</protein>
<dbReference type="OrthoDB" id="9812754at2"/>
<dbReference type="PANTHER" id="PTHR33336:SF1">
    <property type="entry name" value="(4S)-4-HYDROXY-5-PHOSPHONOOXYPENTANE-2,3-DIONE ISOMERASE"/>
    <property type="match status" value="1"/>
</dbReference>
<dbReference type="Pfam" id="PF03992">
    <property type="entry name" value="ABM"/>
    <property type="match status" value="1"/>
</dbReference>
<dbReference type="Proteomes" id="UP000198851">
    <property type="component" value="Unassembled WGS sequence"/>
</dbReference>
<evidence type="ECO:0000313" key="2">
    <source>
        <dbReference type="EMBL" id="SFK67258.1"/>
    </source>
</evidence>
<dbReference type="PROSITE" id="PS51725">
    <property type="entry name" value="ABM"/>
    <property type="match status" value="1"/>
</dbReference>
<evidence type="ECO:0000313" key="3">
    <source>
        <dbReference type="Proteomes" id="UP000198851"/>
    </source>
</evidence>
<accession>A0A1I4BEL1</accession>
<dbReference type="STRING" id="1280847.SAMN04488036_101993"/>
<dbReference type="GO" id="GO:0004497">
    <property type="term" value="F:monooxygenase activity"/>
    <property type="evidence" value="ECO:0007669"/>
    <property type="project" value="UniProtKB-KW"/>
</dbReference>
<name>A0A1I4BEL1_9RHOB</name>
<gene>
    <name evidence="2" type="ORF">SAMN04488036_101993</name>
</gene>
<dbReference type="EMBL" id="FOSZ01000001">
    <property type="protein sequence ID" value="SFK67258.1"/>
    <property type="molecule type" value="Genomic_DNA"/>
</dbReference>
<dbReference type="AlphaFoldDB" id="A0A1I4BEL1"/>